<dbReference type="AlphaFoldDB" id="A0A0A8L6Y8"/>
<feature type="compositionally biased region" description="Basic and acidic residues" evidence="1">
    <location>
        <begin position="48"/>
        <end position="67"/>
    </location>
</feature>
<comment type="caution">
    <text evidence="2">The sequence shown here is derived from an EMBL/GenBank/DDBJ whole genome shotgun (WGS) entry which is preliminary data.</text>
</comment>
<gene>
    <name evidence="2" type="ORF">KLDO_g2907</name>
</gene>
<dbReference type="EMBL" id="CCBQ010000039">
    <property type="protein sequence ID" value="CDO94649.1"/>
    <property type="molecule type" value="Genomic_DNA"/>
</dbReference>
<dbReference type="OrthoDB" id="4034641at2759"/>
<feature type="compositionally biased region" description="Basic and acidic residues" evidence="1">
    <location>
        <begin position="76"/>
        <end position="92"/>
    </location>
</feature>
<protein>
    <submittedName>
        <fullName evidence="2">WGS project CCBQ000000000 data, contig 00014</fullName>
    </submittedName>
</protein>
<feature type="region of interest" description="Disordered" evidence="1">
    <location>
        <begin position="48"/>
        <end position="92"/>
    </location>
</feature>
<sequence length="92" mass="10608">MFPITRTVHRSPIAAQCFRRAFSSTNVARTSPKPKDPDQRMFDRNQKKLEHLEEEGHGHAKDAELKRPSLKTLQKKGKEAPIKQQRPDDGVY</sequence>
<reference evidence="2 3" key="1">
    <citation type="submission" date="2014-03" db="EMBL/GenBank/DDBJ databases">
        <title>The genome of Kluyveromyces dobzhanskii.</title>
        <authorList>
            <person name="Nystedt B."/>
            <person name="Astrom S."/>
        </authorList>
    </citation>
    <scope>NUCLEOTIDE SEQUENCE [LARGE SCALE GENOMIC DNA]</scope>
    <source>
        <strain evidence="2 3">CBS 2104</strain>
    </source>
</reference>
<evidence type="ECO:0000256" key="1">
    <source>
        <dbReference type="SAM" id="MobiDB-lite"/>
    </source>
</evidence>
<proteinExistence type="predicted"/>
<keyword evidence="3" id="KW-1185">Reference proteome</keyword>
<organism evidence="2 3">
    <name type="scientific">Kluyveromyces dobzhanskii CBS 2104</name>
    <dbReference type="NCBI Taxonomy" id="1427455"/>
    <lineage>
        <taxon>Eukaryota</taxon>
        <taxon>Fungi</taxon>
        <taxon>Dikarya</taxon>
        <taxon>Ascomycota</taxon>
        <taxon>Saccharomycotina</taxon>
        <taxon>Saccharomycetes</taxon>
        <taxon>Saccharomycetales</taxon>
        <taxon>Saccharomycetaceae</taxon>
        <taxon>Kluyveromyces</taxon>
    </lineage>
</organism>
<name>A0A0A8L6Y8_9SACH</name>
<accession>A0A0A8L6Y8</accession>
<evidence type="ECO:0000313" key="2">
    <source>
        <dbReference type="EMBL" id="CDO94649.1"/>
    </source>
</evidence>
<dbReference type="Proteomes" id="UP000031516">
    <property type="component" value="Unassembled WGS sequence"/>
</dbReference>
<evidence type="ECO:0000313" key="3">
    <source>
        <dbReference type="Proteomes" id="UP000031516"/>
    </source>
</evidence>